<dbReference type="Gene3D" id="1.20.1740.10">
    <property type="entry name" value="Amino acid/polyamine transporter I"/>
    <property type="match status" value="1"/>
</dbReference>
<dbReference type="GO" id="GO:0005886">
    <property type="term" value="C:plasma membrane"/>
    <property type="evidence" value="ECO:0007669"/>
    <property type="project" value="UniProtKB-SubCell"/>
</dbReference>
<keyword evidence="4 8" id="KW-0812">Transmembrane</keyword>
<evidence type="ECO:0000313" key="9">
    <source>
        <dbReference type="EMBL" id="EFN50801.1"/>
    </source>
</evidence>
<comment type="subcellular location">
    <subcellularLocation>
        <location evidence="1">Cell membrane</location>
        <topology evidence="1">Multi-pass membrane protein</topology>
    </subcellularLocation>
</comment>
<evidence type="ECO:0008006" key="11">
    <source>
        <dbReference type="Google" id="ProtNLM"/>
    </source>
</evidence>
<keyword evidence="3" id="KW-1003">Cell membrane</keyword>
<feature type="transmembrane region" description="Helical" evidence="8">
    <location>
        <begin position="381"/>
        <end position="401"/>
    </location>
</feature>
<feature type="transmembrane region" description="Helical" evidence="8">
    <location>
        <begin position="121"/>
        <end position="138"/>
    </location>
</feature>
<evidence type="ECO:0000256" key="3">
    <source>
        <dbReference type="ARBA" id="ARBA00022475"/>
    </source>
</evidence>
<feature type="transmembrane region" description="Helical" evidence="8">
    <location>
        <begin position="72"/>
        <end position="94"/>
    </location>
</feature>
<dbReference type="eggNOG" id="KOG1287">
    <property type="taxonomic scope" value="Eukaryota"/>
</dbReference>
<evidence type="ECO:0000256" key="8">
    <source>
        <dbReference type="SAM" id="Phobius"/>
    </source>
</evidence>
<dbReference type="EMBL" id="GL433873">
    <property type="protein sequence ID" value="EFN50801.1"/>
    <property type="molecule type" value="Genomic_DNA"/>
</dbReference>
<dbReference type="GeneID" id="17350224"/>
<protein>
    <recommendedName>
        <fullName evidence="11">Amino acid permease/ SLC12A domain-containing protein</fullName>
    </recommendedName>
</protein>
<proteinExistence type="inferred from homology"/>
<dbReference type="FunCoup" id="E1ZTQ5">
    <property type="interactions" value="219"/>
</dbReference>
<dbReference type="PANTHER" id="PTHR45826">
    <property type="entry name" value="POLYAMINE TRANSPORTER PUT1"/>
    <property type="match status" value="1"/>
</dbReference>
<evidence type="ECO:0000256" key="6">
    <source>
        <dbReference type="ARBA" id="ARBA00023136"/>
    </source>
</evidence>
<keyword evidence="5 8" id="KW-1133">Transmembrane helix</keyword>
<evidence type="ECO:0000313" key="10">
    <source>
        <dbReference type="Proteomes" id="UP000008141"/>
    </source>
</evidence>
<dbReference type="InterPro" id="IPR044566">
    <property type="entry name" value="RMV1-like"/>
</dbReference>
<dbReference type="PANTHER" id="PTHR45826:SF2">
    <property type="entry name" value="AMINO ACID TRANSPORTER"/>
    <property type="match status" value="1"/>
</dbReference>
<accession>E1ZTQ5</accession>
<dbReference type="STRING" id="554065.E1ZTQ5"/>
<evidence type="ECO:0000256" key="7">
    <source>
        <dbReference type="ARBA" id="ARBA00024041"/>
    </source>
</evidence>
<keyword evidence="10" id="KW-1185">Reference proteome</keyword>
<dbReference type="GO" id="GO:0015203">
    <property type="term" value="F:polyamine transmembrane transporter activity"/>
    <property type="evidence" value="ECO:0007669"/>
    <property type="project" value="UniProtKB-ARBA"/>
</dbReference>
<feature type="transmembrane region" description="Helical" evidence="8">
    <location>
        <begin position="222"/>
        <end position="246"/>
    </location>
</feature>
<feature type="transmembrane region" description="Helical" evidence="8">
    <location>
        <begin position="339"/>
        <end position="360"/>
    </location>
</feature>
<comment type="similarity">
    <text evidence="7">Belongs to the amino acid-polyamine-organocation (APC) superfamily. Polyamine:cation symporter (PHS) (TC 2.A.3.12) family.</text>
</comment>
<dbReference type="InterPro" id="IPR002293">
    <property type="entry name" value="AA/rel_permease1"/>
</dbReference>
<dbReference type="Proteomes" id="UP000008141">
    <property type="component" value="Unassembled WGS sequence"/>
</dbReference>
<sequence>MGDAAKPLSLLPLVALIFYDVSGGPFGIEDAVSKGSPLLAVLGFLVLRLIWSVPEALVTAELATTFPENSGYVAWVTAAFGPFWGFQKGLYAWVSGVTDNAVYPVLFLNYLQEVWPVLESYWPRLAFLLAFNMALTYLNYRGLHVVGEVAVGMTIFTLLPFMALCLLGLPHVRPSNWLEVDWGSVQWLQFLNVMFWNLNYWDSVSCLAGEVKDPSRTFPRALAGAVVLVVASYLLPLLVGLGVTATSTDWELGYFAAVGQKVGGKWLAWWIVAAAAISQIGQFEAEMSSDSYQLQGMSERGFLPAFFNTRSKHGTPVYAIMASSVGVMGMASFDFLEIVELLNCVYCMGQLLEFVAFVWLRIRYPTLHRPCRIPLPTWGCIAMLVPACLLLAGLLIVPWVLVSGPASLAHPTCPPACTALRACPWRMLLLVPPACQPATLPCFPPALRPCHGKQYQPAQPNHTAPTCRRATWPSSPSPLPPWPWAACCTRRCRWGCWV</sequence>
<dbReference type="RefSeq" id="XP_005842903.1">
    <property type="nucleotide sequence ID" value="XM_005842841.1"/>
</dbReference>
<organism evidence="10">
    <name type="scientific">Chlorella variabilis</name>
    <name type="common">Green alga</name>
    <dbReference type="NCBI Taxonomy" id="554065"/>
    <lineage>
        <taxon>Eukaryota</taxon>
        <taxon>Viridiplantae</taxon>
        <taxon>Chlorophyta</taxon>
        <taxon>core chlorophytes</taxon>
        <taxon>Trebouxiophyceae</taxon>
        <taxon>Chlorellales</taxon>
        <taxon>Chlorellaceae</taxon>
        <taxon>Chlorella clade</taxon>
        <taxon>Chlorella</taxon>
    </lineage>
</organism>
<feature type="transmembrane region" description="Helical" evidence="8">
    <location>
        <begin position="39"/>
        <end position="60"/>
    </location>
</feature>
<evidence type="ECO:0000256" key="2">
    <source>
        <dbReference type="ARBA" id="ARBA00022448"/>
    </source>
</evidence>
<dbReference type="OrthoDB" id="5982228at2759"/>
<dbReference type="Pfam" id="PF13520">
    <property type="entry name" value="AA_permease_2"/>
    <property type="match status" value="1"/>
</dbReference>
<gene>
    <name evidence="9" type="ORF">CHLNCDRAFT_37683</name>
</gene>
<reference evidence="9 10" key="1">
    <citation type="journal article" date="2010" name="Plant Cell">
        <title>The Chlorella variabilis NC64A genome reveals adaptation to photosymbiosis, coevolution with viruses, and cryptic sex.</title>
        <authorList>
            <person name="Blanc G."/>
            <person name="Duncan G."/>
            <person name="Agarkova I."/>
            <person name="Borodovsky M."/>
            <person name="Gurnon J."/>
            <person name="Kuo A."/>
            <person name="Lindquist E."/>
            <person name="Lucas S."/>
            <person name="Pangilinan J."/>
            <person name="Polle J."/>
            <person name="Salamov A."/>
            <person name="Terry A."/>
            <person name="Yamada T."/>
            <person name="Dunigan D.D."/>
            <person name="Grigoriev I.V."/>
            <person name="Claverie J.M."/>
            <person name="Van Etten J.L."/>
        </authorList>
    </citation>
    <scope>NUCLEOTIDE SEQUENCE [LARGE SCALE GENOMIC DNA]</scope>
    <source>
        <strain evidence="9 10">NC64A</strain>
    </source>
</reference>
<evidence type="ECO:0000256" key="5">
    <source>
        <dbReference type="ARBA" id="ARBA00022989"/>
    </source>
</evidence>
<dbReference type="KEGG" id="cvr:CHLNCDRAFT_37683"/>
<dbReference type="AlphaFoldDB" id="E1ZTQ5"/>
<evidence type="ECO:0000256" key="4">
    <source>
        <dbReference type="ARBA" id="ARBA00022692"/>
    </source>
</evidence>
<keyword evidence="2" id="KW-0813">Transport</keyword>
<dbReference type="FunFam" id="1.20.1740.10:FF:000041">
    <property type="entry name" value="Amino acid permease, putative"/>
    <property type="match status" value="1"/>
</dbReference>
<dbReference type="OMA" id="WGFQEAW"/>
<evidence type="ECO:0000256" key="1">
    <source>
        <dbReference type="ARBA" id="ARBA00004651"/>
    </source>
</evidence>
<name>E1ZTQ5_CHLVA</name>
<keyword evidence="6 8" id="KW-0472">Membrane</keyword>
<dbReference type="InParanoid" id="E1ZTQ5"/>
<feature type="transmembrane region" description="Helical" evidence="8">
    <location>
        <begin position="150"/>
        <end position="172"/>
    </location>
</feature>
<feature type="transmembrane region" description="Helical" evidence="8">
    <location>
        <begin position="266"/>
        <end position="285"/>
    </location>
</feature>